<accession>A0A2L2XG76</accession>
<organism evidence="1 2">
    <name type="scientific">Desulfocucumis palustris</name>
    <dbReference type="NCBI Taxonomy" id="1898651"/>
    <lineage>
        <taxon>Bacteria</taxon>
        <taxon>Bacillati</taxon>
        <taxon>Bacillota</taxon>
        <taxon>Clostridia</taxon>
        <taxon>Eubacteriales</taxon>
        <taxon>Desulfocucumaceae</taxon>
        <taxon>Desulfocucumis</taxon>
    </lineage>
</organism>
<reference evidence="2" key="1">
    <citation type="submission" date="2018-02" db="EMBL/GenBank/DDBJ databases">
        <title>Genome sequence of Desulfocucumis palustris strain NAW-5.</title>
        <authorList>
            <person name="Watanabe M."/>
            <person name="Kojima H."/>
            <person name="Fukui M."/>
        </authorList>
    </citation>
    <scope>NUCLEOTIDE SEQUENCE [LARGE SCALE GENOMIC DNA]</scope>
    <source>
        <strain evidence="2">NAW-5</strain>
    </source>
</reference>
<comment type="caution">
    <text evidence="1">The sequence shown here is derived from an EMBL/GenBank/DDBJ whole genome shotgun (WGS) entry which is preliminary data.</text>
</comment>
<proteinExistence type="predicted"/>
<evidence type="ECO:0000313" key="1">
    <source>
        <dbReference type="EMBL" id="GBF34723.1"/>
    </source>
</evidence>
<protein>
    <submittedName>
        <fullName evidence="1">Uncharacterized protein</fullName>
    </submittedName>
</protein>
<evidence type="ECO:0000313" key="2">
    <source>
        <dbReference type="Proteomes" id="UP000239549"/>
    </source>
</evidence>
<dbReference type="Proteomes" id="UP000239549">
    <property type="component" value="Unassembled WGS sequence"/>
</dbReference>
<keyword evidence="2" id="KW-1185">Reference proteome</keyword>
<name>A0A2L2XG76_9FIRM</name>
<dbReference type="AlphaFoldDB" id="A0A2L2XG76"/>
<sequence length="42" mass="4510">MVYALVVLMIISILVICVAWLERAAPGQGAARHGGMILLYPV</sequence>
<dbReference type="EMBL" id="BFAV01000150">
    <property type="protein sequence ID" value="GBF34723.1"/>
    <property type="molecule type" value="Genomic_DNA"/>
</dbReference>
<gene>
    <name evidence="1" type="ORF">DCCM_3843</name>
</gene>